<reference evidence="8" key="1">
    <citation type="submission" date="2012-06" db="EMBL/GenBank/DDBJ databases">
        <title>Genome analysis of multiple Granulibacter bethesdensis isolates demonstrates substantial genome diversity.</title>
        <authorList>
            <person name="Greenberg D.E."/>
            <person name="Porcella S.F."/>
            <person name="Zarember K."/>
            <person name="Zelazny A.M."/>
            <person name="Bruno D."/>
            <person name="Martens C."/>
            <person name="Barbian K.D."/>
            <person name="Jaske E."/>
            <person name="Holland S.M."/>
        </authorList>
    </citation>
    <scope>NUCLEOTIDE SEQUENCE [LARGE SCALE GENOMIC DNA]</scope>
    <source>
        <strain evidence="8">CGDNIH3</strain>
    </source>
</reference>
<dbReference type="PANTHER" id="PTHR11999:SF70">
    <property type="entry name" value="MIP05841P"/>
    <property type="match status" value="1"/>
</dbReference>
<dbReference type="AlphaFoldDB" id="A0AAN0RCS0"/>
<comment type="cofactor">
    <cofactor evidence="1 5 6">
        <name>pyridoxal 5'-phosphate</name>
        <dbReference type="ChEBI" id="CHEBI:597326"/>
    </cofactor>
</comment>
<dbReference type="Proteomes" id="UP000019438">
    <property type="component" value="Chromosome"/>
</dbReference>
<dbReference type="KEGG" id="gbc:GbCGDNIH3_0718"/>
<evidence type="ECO:0000256" key="4">
    <source>
        <dbReference type="ARBA" id="ARBA00023239"/>
    </source>
</evidence>
<proteinExistence type="inferred from homology"/>
<comment type="similarity">
    <text evidence="6">Belongs to the group II decarboxylase family.</text>
</comment>
<dbReference type="PRINTS" id="PR00800">
    <property type="entry name" value="YHDCRBOXLASE"/>
</dbReference>
<organism evidence="7 8">
    <name type="scientific">Granulibacter bethesdensis</name>
    <dbReference type="NCBI Taxonomy" id="364410"/>
    <lineage>
        <taxon>Bacteria</taxon>
        <taxon>Pseudomonadati</taxon>
        <taxon>Pseudomonadota</taxon>
        <taxon>Alphaproteobacteria</taxon>
        <taxon>Acetobacterales</taxon>
        <taxon>Acetobacteraceae</taxon>
        <taxon>Granulibacter</taxon>
    </lineage>
</organism>
<keyword evidence="2" id="KW-0210">Decarboxylase</keyword>
<dbReference type="GO" id="GO:0030170">
    <property type="term" value="F:pyridoxal phosphate binding"/>
    <property type="evidence" value="ECO:0007669"/>
    <property type="project" value="InterPro"/>
</dbReference>
<evidence type="ECO:0000256" key="6">
    <source>
        <dbReference type="RuleBase" id="RU000382"/>
    </source>
</evidence>
<feature type="modified residue" description="N6-(pyridoxal phosphate)lysine" evidence="5">
    <location>
        <position position="303"/>
    </location>
</feature>
<evidence type="ECO:0000256" key="3">
    <source>
        <dbReference type="ARBA" id="ARBA00022898"/>
    </source>
</evidence>
<evidence type="ECO:0000256" key="2">
    <source>
        <dbReference type="ARBA" id="ARBA00022793"/>
    </source>
</evidence>
<gene>
    <name evidence="7" type="ORF">GbCGDNIH3_0718</name>
</gene>
<dbReference type="InterPro" id="IPR010977">
    <property type="entry name" value="Aromatic_deC"/>
</dbReference>
<dbReference type="InterPro" id="IPR015421">
    <property type="entry name" value="PyrdxlP-dep_Trfase_major"/>
</dbReference>
<keyword evidence="3 5" id="KW-0663">Pyridoxal phosphate</keyword>
<dbReference type="EMBL" id="CP003181">
    <property type="protein sequence ID" value="AHJ62511.1"/>
    <property type="molecule type" value="Genomic_DNA"/>
</dbReference>
<evidence type="ECO:0000256" key="5">
    <source>
        <dbReference type="PIRSR" id="PIRSR602129-50"/>
    </source>
</evidence>
<dbReference type="SUPFAM" id="SSF53383">
    <property type="entry name" value="PLP-dependent transferases"/>
    <property type="match status" value="1"/>
</dbReference>
<dbReference type="InterPro" id="IPR015424">
    <property type="entry name" value="PyrdxlP-dep_Trfase"/>
</dbReference>
<dbReference type="Gene3D" id="3.90.1150.170">
    <property type="match status" value="2"/>
</dbReference>
<accession>A0AAN0RCS0</accession>
<dbReference type="GO" id="GO:0019752">
    <property type="term" value="P:carboxylic acid metabolic process"/>
    <property type="evidence" value="ECO:0007669"/>
    <property type="project" value="InterPro"/>
</dbReference>
<keyword evidence="4 6" id="KW-0456">Lyase</keyword>
<dbReference type="GO" id="GO:0004837">
    <property type="term" value="F:tyrosine decarboxylase activity"/>
    <property type="evidence" value="ECO:0007669"/>
    <property type="project" value="UniProtKB-EC"/>
</dbReference>
<name>A0AAN0RCS0_9PROT</name>
<dbReference type="GO" id="GO:0006520">
    <property type="term" value="P:amino acid metabolic process"/>
    <property type="evidence" value="ECO:0007669"/>
    <property type="project" value="InterPro"/>
</dbReference>
<sequence length="491" mass="52496">MQEIPCVADGLDPDDWDALRSLGHRMLDDMFDHLAGARSGAVWRPLPHQVRDAFKTPAPRDGSSLDSVYEQFRNDVQPYATGNIHPRFMGWVHGGGTAVGMLADMLAAGLNANLGGRDHAPVEVERQVIRWSAELLGMPSETSGVLVTGSSMANFIGILVARLAALGPEVRHEGVGQSGFTAYAGANAHGCIPRAMDMAGFGSDALRSVPLDDAHCMRLDALAARVAQDRAQGRLPALVIATAGSVDTGAIDDLDALATFCAAEELRLHVDGAFGAMLALSPVLRHRVKGLARADSIAFDFHKWPQVPYDAGCVLVRDPVLHRQAFAQDLAYLRRDIRGLSGGAPWPCDLGPDLSRGFRALKVWMMLKTYGADRLGAVVETCCDVAAYLAARVVAEPELELLAPLPGQNGLNVVCFRFIAAPGDLDHLNIELVADIQESGVAVPSTTHLRGTLAIRAAIVNHRTRREDADILVDAVLKAGRCRVSQLVATG</sequence>
<dbReference type="Gene3D" id="3.40.640.10">
    <property type="entry name" value="Type I PLP-dependent aspartate aminotransferase-like (Major domain)"/>
    <property type="match status" value="1"/>
</dbReference>
<evidence type="ECO:0000313" key="8">
    <source>
        <dbReference type="Proteomes" id="UP000019438"/>
    </source>
</evidence>
<dbReference type="EC" id="4.1.1.25" evidence="7"/>
<dbReference type="PANTHER" id="PTHR11999">
    <property type="entry name" value="GROUP II PYRIDOXAL-5-PHOSPHATE DECARBOXYLASE"/>
    <property type="match status" value="1"/>
</dbReference>
<evidence type="ECO:0000256" key="1">
    <source>
        <dbReference type="ARBA" id="ARBA00001933"/>
    </source>
</evidence>
<dbReference type="Pfam" id="PF00282">
    <property type="entry name" value="Pyridoxal_deC"/>
    <property type="match status" value="1"/>
</dbReference>
<evidence type="ECO:0000313" key="7">
    <source>
        <dbReference type="EMBL" id="AHJ62511.1"/>
    </source>
</evidence>
<protein>
    <submittedName>
        <fullName evidence="7">Tyrosine decarboxylase</fullName>
        <ecNumber evidence="7">4.1.1.25</ecNumber>
    </submittedName>
</protein>
<dbReference type="InterPro" id="IPR002129">
    <property type="entry name" value="PyrdxlP-dep_de-COase"/>
</dbReference>